<reference evidence="1 2" key="1">
    <citation type="submission" date="2019-07" db="EMBL/GenBank/DDBJ databases">
        <title>Genomic Encyclopedia of Archaeal and Bacterial Type Strains, Phase II (KMG-II): from individual species to whole genera.</title>
        <authorList>
            <person name="Goeker M."/>
        </authorList>
    </citation>
    <scope>NUCLEOTIDE SEQUENCE [LARGE SCALE GENOMIC DNA]</scope>
    <source>
        <strain evidence="1 2">DSM 18850</strain>
    </source>
</reference>
<dbReference type="EMBL" id="VNHX01000027">
    <property type="protein sequence ID" value="TYP89455.1"/>
    <property type="molecule type" value="Genomic_DNA"/>
</dbReference>
<keyword evidence="1" id="KW-0255">Endonuclease</keyword>
<comment type="caution">
    <text evidence="1">The sequence shown here is derived from an EMBL/GenBank/DDBJ whole genome shotgun (WGS) entry which is preliminary data.</text>
</comment>
<dbReference type="InterPro" id="IPR036614">
    <property type="entry name" value="RusA-like_sf"/>
</dbReference>
<dbReference type="InterPro" id="IPR008822">
    <property type="entry name" value="Endonuclease_RusA-like"/>
</dbReference>
<dbReference type="GO" id="GO:0006310">
    <property type="term" value="P:DNA recombination"/>
    <property type="evidence" value="ECO:0007669"/>
    <property type="project" value="InterPro"/>
</dbReference>
<accession>A0A5S5D118</accession>
<dbReference type="Proteomes" id="UP000325105">
    <property type="component" value="Unassembled WGS sequence"/>
</dbReference>
<proteinExistence type="predicted"/>
<organism evidence="1 2">
    <name type="scientific">Sphingobacterium allocomposti</name>
    <dbReference type="NCBI Taxonomy" id="415956"/>
    <lineage>
        <taxon>Bacteria</taxon>
        <taxon>Pseudomonadati</taxon>
        <taxon>Bacteroidota</taxon>
        <taxon>Sphingobacteriia</taxon>
        <taxon>Sphingobacteriales</taxon>
        <taxon>Sphingobacteriaceae</taxon>
        <taxon>Sphingobacterium</taxon>
    </lineage>
</organism>
<dbReference type="SUPFAM" id="SSF103084">
    <property type="entry name" value="Holliday junction resolvase RusA"/>
    <property type="match status" value="1"/>
</dbReference>
<dbReference type="OrthoDB" id="5114842at2"/>
<dbReference type="Gene3D" id="3.30.1330.70">
    <property type="entry name" value="Holliday junction resolvase RusA"/>
    <property type="match status" value="1"/>
</dbReference>
<name>A0A5S5D118_9SPHI</name>
<dbReference type="GO" id="GO:0006281">
    <property type="term" value="P:DNA repair"/>
    <property type="evidence" value="ECO:0007669"/>
    <property type="project" value="InterPro"/>
</dbReference>
<evidence type="ECO:0000313" key="2">
    <source>
        <dbReference type="Proteomes" id="UP000325105"/>
    </source>
</evidence>
<evidence type="ECO:0000313" key="1">
    <source>
        <dbReference type="EMBL" id="TYP89455.1"/>
    </source>
</evidence>
<sequence length="141" mass="15842">MIEIKVLGEPKALKRHRMGRGFSYDPSAGDKQTFAQIVQANAPEEPLSIPLRVEMIFYFSRPKSHFGTGKNAGNVKPGMSLYHTSRPDIDNLIKFVLDSLNGIFWKDDCYVSQTNAAKVYTTGTPMTIVRVYESDLPKQSK</sequence>
<gene>
    <name evidence="1" type="ORF">BC792_12756</name>
</gene>
<dbReference type="GO" id="GO:0000287">
    <property type="term" value="F:magnesium ion binding"/>
    <property type="evidence" value="ECO:0007669"/>
    <property type="project" value="InterPro"/>
</dbReference>
<keyword evidence="1" id="KW-0540">Nuclease</keyword>
<dbReference type="Pfam" id="PF05866">
    <property type="entry name" value="RusA"/>
    <property type="match status" value="1"/>
</dbReference>
<dbReference type="AlphaFoldDB" id="A0A5S5D118"/>
<keyword evidence="1" id="KW-0378">Hydrolase</keyword>
<protein>
    <submittedName>
        <fullName evidence="1">Holliday junction resolvase RusA-like endonuclease</fullName>
    </submittedName>
</protein>
<dbReference type="GO" id="GO:0004519">
    <property type="term" value="F:endonuclease activity"/>
    <property type="evidence" value="ECO:0007669"/>
    <property type="project" value="UniProtKB-KW"/>
</dbReference>
<dbReference type="RefSeq" id="WP_148910045.1">
    <property type="nucleotide sequence ID" value="NZ_VNHX01000027.1"/>
</dbReference>
<keyword evidence="2" id="KW-1185">Reference proteome</keyword>